<dbReference type="Gene3D" id="3.90.1100.10">
    <property type="match status" value="1"/>
</dbReference>
<keyword evidence="3 10" id="KW-0240">DNA-directed RNA polymerase</keyword>
<dbReference type="InterPro" id="IPR009674">
    <property type="entry name" value="Rpa2_dom_4"/>
</dbReference>
<dbReference type="GO" id="GO:0000428">
    <property type="term" value="C:DNA-directed RNA polymerase complex"/>
    <property type="evidence" value="ECO:0007669"/>
    <property type="project" value="UniProtKB-KW"/>
</dbReference>
<dbReference type="Pfam" id="PF04565">
    <property type="entry name" value="RNA_pol_Rpb2_3"/>
    <property type="match status" value="1"/>
</dbReference>
<keyword evidence="17" id="KW-1185">Reference proteome</keyword>
<feature type="domain" description="DNA-directed RNA polymerase I subunit RPA2" evidence="15">
    <location>
        <begin position="359"/>
        <end position="416"/>
    </location>
</feature>
<evidence type="ECO:0000256" key="2">
    <source>
        <dbReference type="ARBA" id="ARBA00006835"/>
    </source>
</evidence>
<protein>
    <recommendedName>
        <fullName evidence="10">DNA-directed RNA polymerase subunit beta</fullName>
        <ecNumber evidence="10">2.7.7.6</ecNumber>
    </recommendedName>
</protein>
<dbReference type="Gene3D" id="3.90.1800.10">
    <property type="entry name" value="RNA polymerase alpha subunit dimerisation domain"/>
    <property type="match status" value="1"/>
</dbReference>
<dbReference type="AlphaFoldDB" id="A0AAV4N152"/>
<name>A0AAV4N152_CAEEX</name>
<keyword evidence="6 10" id="KW-0804">Transcription</keyword>
<feature type="domain" description="RNA polymerase Rpb2" evidence="14">
    <location>
        <begin position="289"/>
        <end position="313"/>
    </location>
</feature>
<dbReference type="EC" id="2.7.7.6" evidence="10"/>
<dbReference type="Pfam" id="PF04560">
    <property type="entry name" value="RNA_pol_Rpb2_7"/>
    <property type="match status" value="1"/>
</dbReference>
<dbReference type="InterPro" id="IPR015712">
    <property type="entry name" value="DNA-dir_RNA_pol_su2"/>
</dbReference>
<evidence type="ECO:0000256" key="4">
    <source>
        <dbReference type="ARBA" id="ARBA00022679"/>
    </source>
</evidence>
<evidence type="ECO:0000259" key="15">
    <source>
        <dbReference type="Pfam" id="PF06883"/>
    </source>
</evidence>
<keyword evidence="4 10" id="KW-0808">Transferase</keyword>
<keyword evidence="7" id="KW-0539">Nucleus</keyword>
<evidence type="ECO:0000256" key="10">
    <source>
        <dbReference type="RuleBase" id="RU363031"/>
    </source>
</evidence>
<dbReference type="EMBL" id="BPLR01020342">
    <property type="protein sequence ID" value="GIX77600.1"/>
    <property type="molecule type" value="Genomic_DNA"/>
</dbReference>
<accession>A0AAV4N152</accession>
<comment type="caution">
    <text evidence="16">The sequence shown here is derived from an EMBL/GenBank/DDBJ whole genome shotgun (WGS) entry which is preliminary data.</text>
</comment>
<reference evidence="16 17" key="1">
    <citation type="submission" date="2021-06" db="EMBL/GenBank/DDBJ databases">
        <title>Caerostris extrusa draft genome.</title>
        <authorList>
            <person name="Kono N."/>
            <person name="Arakawa K."/>
        </authorList>
    </citation>
    <scope>NUCLEOTIDE SEQUENCE [LARGE SCALE GENOMIC DNA]</scope>
</reference>
<dbReference type="InterPro" id="IPR007641">
    <property type="entry name" value="RNA_pol_Rpb2_7"/>
</dbReference>
<dbReference type="Gene3D" id="2.40.270.10">
    <property type="entry name" value="DNA-directed RNA polymerase, subunit 2, domain 6"/>
    <property type="match status" value="1"/>
</dbReference>
<dbReference type="InterPro" id="IPR007645">
    <property type="entry name" value="RNA_pol_Rpb2_3"/>
</dbReference>
<evidence type="ECO:0000256" key="7">
    <source>
        <dbReference type="ARBA" id="ARBA00023242"/>
    </source>
</evidence>
<dbReference type="Pfam" id="PF06883">
    <property type="entry name" value="RNA_pol_Rpa2_4"/>
    <property type="match status" value="1"/>
</dbReference>
<dbReference type="InterPro" id="IPR037033">
    <property type="entry name" value="DNA-dir_RNAP_su2_hyb_sf"/>
</dbReference>
<evidence type="ECO:0000259" key="12">
    <source>
        <dbReference type="Pfam" id="PF04560"/>
    </source>
</evidence>
<dbReference type="InterPro" id="IPR007121">
    <property type="entry name" value="RNA_pol_bsu_CS"/>
</dbReference>
<keyword evidence="5 10" id="KW-0548">Nucleotidyltransferase</keyword>
<dbReference type="GO" id="GO:0005634">
    <property type="term" value="C:nucleus"/>
    <property type="evidence" value="ECO:0007669"/>
    <property type="project" value="UniProtKB-SubCell"/>
</dbReference>
<dbReference type="SUPFAM" id="SSF64484">
    <property type="entry name" value="beta and beta-prime subunits of DNA dependent RNA-polymerase"/>
    <property type="match status" value="1"/>
</dbReference>
<dbReference type="InterPro" id="IPR014724">
    <property type="entry name" value="RNA_pol_RPB2_OB-fold"/>
</dbReference>
<feature type="domain" description="DNA-directed RNA polymerase subunit 2 hybrid-binding" evidence="11">
    <location>
        <begin position="465"/>
        <end position="754"/>
    </location>
</feature>
<dbReference type="InterPro" id="IPR007644">
    <property type="entry name" value="RNA_pol_bsu_protrusion"/>
</dbReference>
<comment type="subcellular location">
    <subcellularLocation>
        <location evidence="1">Nucleus</location>
    </subcellularLocation>
</comment>
<comment type="similarity">
    <text evidence="2 9">Belongs to the RNA polymerase beta chain family.</text>
</comment>
<dbReference type="GO" id="GO:0006351">
    <property type="term" value="P:DNA-templated transcription"/>
    <property type="evidence" value="ECO:0007669"/>
    <property type="project" value="InterPro"/>
</dbReference>
<sequence length="883" mass="100319">MAESSKKPYLKEVSRIYLDSFNYVLQEGLEKAILDFDPVFTKTDVNVKISIDGVEWKEFTYAMDTRKHIRPVLPSEARERGATYYAELRIKLRFETDTKVAFSSRTFFVPLMVKSKLLFLNEMEDKELLEKREDLNDPGGYFIVDGSERLFRTFVIPRRNYPLGILNEKWKMLKKGYSEYGILISCQKDNHSISDVSLHYVNHTKDTNHVSVEEIFFIQYSFGETSASNCEVTDHILKSSVFIHLNNNEEKFQLFWPGKKCTNHASSLTPIVKTIIATGNLSRNHGLMSQTGFLCPAQTPEGENSGLYNHLALGMSDSELRFTNSSTSLLYKLGVLPFYDPLTYSCYEKTSVFLDGKIVGWIGLKCIPSFLGHLKNFRSTKKHVPEHTEIVYIPENNPQILFPGIFIFSTPCRLIRQVENVQTKNLEFLGCFEQLFTSVALCGEDVKKWNLEYTEVNSSNVLVYADYNWDDNPIGTNIFIAVISYSGFDMEDAVVLNKAAVQRGLMRDSIYKTVTYCLEDFAKELNCTVNELTFKRDLTNSSTSLYLDEDGLPYIGIFVKKGDPVLSVFNKKGDKSIIKTYNARSPAYIEAAKFMGISASSVDKRLPTERHKIGITYRMMRIPETGDKFSNRHGQKGVCGSLVSPENLPFTADGLIPDILFNPHGLPSRMSVGMLLEILASNAAAEKCKKIKVVPFEFSEEKNAVEEFGNILKEAGMDFLCGYVYSYRLHHVVEDKYQVVSLAENYDPKTMQPLNLYKAGAIRFGEMEKDAILSHGAMSLTLDRLLLNSDKCNAFVCGECESLLFPVIQPLNHFELPEDIKAFIKAELESSPLKDLRRVNYSENKYCHLCQKDSTYGVRIPYALVYLVAELATFNIKVNFSVN</sequence>
<dbReference type="GO" id="GO:0003677">
    <property type="term" value="F:DNA binding"/>
    <property type="evidence" value="ECO:0007669"/>
    <property type="project" value="InterPro"/>
</dbReference>
<evidence type="ECO:0000256" key="3">
    <source>
        <dbReference type="ARBA" id="ARBA00022478"/>
    </source>
</evidence>
<dbReference type="Proteomes" id="UP001054945">
    <property type="component" value="Unassembled WGS sequence"/>
</dbReference>
<feature type="domain" description="RNA polymerase Rpb2" evidence="12">
    <location>
        <begin position="760"/>
        <end position="881"/>
    </location>
</feature>
<comment type="catalytic activity">
    <reaction evidence="8">
        <text>RNA(n) + a ribonucleoside 5'-triphosphate = RNA(n+1) + diphosphate</text>
        <dbReference type="Rhea" id="RHEA:21248"/>
        <dbReference type="Rhea" id="RHEA-COMP:14527"/>
        <dbReference type="Rhea" id="RHEA-COMP:17342"/>
        <dbReference type="ChEBI" id="CHEBI:33019"/>
        <dbReference type="ChEBI" id="CHEBI:61557"/>
        <dbReference type="ChEBI" id="CHEBI:140395"/>
        <dbReference type="EC" id="2.7.7.6"/>
    </reaction>
    <physiologicalReaction direction="left-to-right" evidence="8">
        <dbReference type="Rhea" id="RHEA:21249"/>
    </physiologicalReaction>
</comment>
<dbReference type="Pfam" id="PF00562">
    <property type="entry name" value="RNA_pol_Rpb2_6"/>
    <property type="match status" value="1"/>
</dbReference>
<dbReference type="InterPro" id="IPR007120">
    <property type="entry name" value="DNA-dir_RNAP_su2_dom"/>
</dbReference>
<evidence type="ECO:0000256" key="6">
    <source>
        <dbReference type="ARBA" id="ARBA00023163"/>
    </source>
</evidence>
<evidence type="ECO:0000259" key="14">
    <source>
        <dbReference type="Pfam" id="PF04565"/>
    </source>
</evidence>
<evidence type="ECO:0000259" key="11">
    <source>
        <dbReference type="Pfam" id="PF00562"/>
    </source>
</evidence>
<organism evidence="16 17">
    <name type="scientific">Caerostris extrusa</name>
    <name type="common">Bark spider</name>
    <name type="synonym">Caerostris bankana</name>
    <dbReference type="NCBI Taxonomy" id="172846"/>
    <lineage>
        <taxon>Eukaryota</taxon>
        <taxon>Metazoa</taxon>
        <taxon>Ecdysozoa</taxon>
        <taxon>Arthropoda</taxon>
        <taxon>Chelicerata</taxon>
        <taxon>Arachnida</taxon>
        <taxon>Araneae</taxon>
        <taxon>Araneomorphae</taxon>
        <taxon>Entelegynae</taxon>
        <taxon>Araneoidea</taxon>
        <taxon>Araneidae</taxon>
        <taxon>Caerostris</taxon>
    </lineage>
</organism>
<dbReference type="PROSITE" id="PS01166">
    <property type="entry name" value="RNA_POL_BETA"/>
    <property type="match status" value="1"/>
</dbReference>
<dbReference type="Gene3D" id="3.90.1070.20">
    <property type="match status" value="1"/>
</dbReference>
<dbReference type="GO" id="GO:0032549">
    <property type="term" value="F:ribonucleoside binding"/>
    <property type="evidence" value="ECO:0007669"/>
    <property type="project" value="InterPro"/>
</dbReference>
<proteinExistence type="inferred from homology"/>
<dbReference type="Pfam" id="PF04563">
    <property type="entry name" value="RNA_pol_Rpb2_1"/>
    <property type="match status" value="1"/>
</dbReference>
<dbReference type="GO" id="GO:0003899">
    <property type="term" value="F:DNA-directed RNA polymerase activity"/>
    <property type="evidence" value="ECO:0007669"/>
    <property type="project" value="UniProtKB-EC"/>
</dbReference>
<evidence type="ECO:0000256" key="8">
    <source>
        <dbReference type="ARBA" id="ARBA00047768"/>
    </source>
</evidence>
<dbReference type="PANTHER" id="PTHR20856">
    <property type="entry name" value="DNA-DIRECTED RNA POLYMERASE I SUBUNIT 2"/>
    <property type="match status" value="1"/>
</dbReference>
<evidence type="ECO:0000313" key="17">
    <source>
        <dbReference type="Proteomes" id="UP001054945"/>
    </source>
</evidence>
<evidence type="ECO:0000256" key="1">
    <source>
        <dbReference type="ARBA" id="ARBA00004123"/>
    </source>
</evidence>
<evidence type="ECO:0000313" key="16">
    <source>
        <dbReference type="EMBL" id="GIX77600.1"/>
    </source>
</evidence>
<gene>
    <name evidence="16" type="primary">POLR1B</name>
    <name evidence="16" type="ORF">CEXT_694881</name>
</gene>
<evidence type="ECO:0000259" key="13">
    <source>
        <dbReference type="Pfam" id="PF04563"/>
    </source>
</evidence>
<evidence type="ECO:0000256" key="5">
    <source>
        <dbReference type="ARBA" id="ARBA00022695"/>
    </source>
</evidence>
<dbReference type="Gene3D" id="2.40.50.150">
    <property type="match status" value="1"/>
</dbReference>
<comment type="function">
    <text evidence="10">DNA-dependent RNA polymerase catalyzes the transcription of DNA into RNA using the four ribonucleoside triphosphates as substrates.</text>
</comment>
<feature type="domain" description="RNA polymerase beta subunit protrusion" evidence="13">
    <location>
        <begin position="14"/>
        <end position="153"/>
    </location>
</feature>
<evidence type="ECO:0000256" key="9">
    <source>
        <dbReference type="RuleBase" id="RU000434"/>
    </source>
</evidence>